<protein>
    <submittedName>
        <fullName evidence="3">Actin-binding protein IPP</fullName>
    </submittedName>
</protein>
<gene>
    <name evidence="3" type="primary">Ipp</name>
    <name evidence="3" type="ORF">EVAR_70003_1</name>
</gene>
<feature type="non-terminal residue" evidence="3">
    <location>
        <position position="1"/>
    </location>
</feature>
<dbReference type="InterPro" id="IPR006652">
    <property type="entry name" value="Kelch_1"/>
</dbReference>
<evidence type="ECO:0000256" key="1">
    <source>
        <dbReference type="ARBA" id="ARBA00022441"/>
    </source>
</evidence>
<dbReference type="PANTHER" id="PTHR45632">
    <property type="entry name" value="LD33804P"/>
    <property type="match status" value="1"/>
</dbReference>
<dbReference type="EMBL" id="BGZK01003007">
    <property type="protein sequence ID" value="GBP97801.1"/>
    <property type="molecule type" value="Genomic_DNA"/>
</dbReference>
<evidence type="ECO:0000313" key="4">
    <source>
        <dbReference type="Proteomes" id="UP000299102"/>
    </source>
</evidence>
<dbReference type="Proteomes" id="UP000299102">
    <property type="component" value="Unassembled WGS sequence"/>
</dbReference>
<dbReference type="SMART" id="SM00612">
    <property type="entry name" value="Kelch"/>
    <property type="match status" value="2"/>
</dbReference>
<dbReference type="Gene3D" id="1.25.40.420">
    <property type="match status" value="1"/>
</dbReference>
<reference evidence="3 4" key="1">
    <citation type="journal article" date="2019" name="Commun. Biol.">
        <title>The bagworm genome reveals a unique fibroin gene that provides high tensile strength.</title>
        <authorList>
            <person name="Kono N."/>
            <person name="Nakamura H."/>
            <person name="Ohtoshi R."/>
            <person name="Tomita M."/>
            <person name="Numata K."/>
            <person name="Arakawa K."/>
        </authorList>
    </citation>
    <scope>NUCLEOTIDE SEQUENCE [LARGE SCALE GENOMIC DNA]</scope>
</reference>
<evidence type="ECO:0000313" key="3">
    <source>
        <dbReference type="EMBL" id="GBP97801.1"/>
    </source>
</evidence>
<feature type="domain" description="BACK" evidence="2">
    <location>
        <begin position="2"/>
        <end position="40"/>
    </location>
</feature>
<dbReference type="OrthoDB" id="45365at2759"/>
<comment type="caution">
    <text evidence="3">The sequence shown here is derived from an EMBL/GenBank/DDBJ whole genome shotgun (WGS) entry which is preliminary data.</text>
</comment>
<evidence type="ECO:0000259" key="2">
    <source>
        <dbReference type="Pfam" id="PF07707"/>
    </source>
</evidence>
<dbReference type="Gene3D" id="2.120.10.80">
    <property type="entry name" value="Kelch-type beta propeller"/>
    <property type="match status" value="1"/>
</dbReference>
<dbReference type="Pfam" id="PF01344">
    <property type="entry name" value="Kelch_1"/>
    <property type="match status" value="1"/>
</dbReference>
<organism evidence="3 4">
    <name type="scientific">Eumeta variegata</name>
    <name type="common">Bagworm moth</name>
    <name type="synonym">Eumeta japonica</name>
    <dbReference type="NCBI Taxonomy" id="151549"/>
    <lineage>
        <taxon>Eukaryota</taxon>
        <taxon>Metazoa</taxon>
        <taxon>Ecdysozoa</taxon>
        <taxon>Arthropoda</taxon>
        <taxon>Hexapoda</taxon>
        <taxon>Insecta</taxon>
        <taxon>Pterygota</taxon>
        <taxon>Neoptera</taxon>
        <taxon>Endopterygota</taxon>
        <taxon>Lepidoptera</taxon>
        <taxon>Glossata</taxon>
        <taxon>Ditrysia</taxon>
        <taxon>Tineoidea</taxon>
        <taxon>Psychidae</taxon>
        <taxon>Oiketicinae</taxon>
        <taxon>Eumeta</taxon>
    </lineage>
</organism>
<accession>A0A4C2AAB2</accession>
<dbReference type="Pfam" id="PF07707">
    <property type="entry name" value="BACK"/>
    <property type="match status" value="1"/>
</dbReference>
<dbReference type="AlphaFoldDB" id="A0A4C2AAB2"/>
<dbReference type="SUPFAM" id="SSF117281">
    <property type="entry name" value="Kelch motif"/>
    <property type="match status" value="1"/>
</dbReference>
<dbReference type="InterPro" id="IPR015915">
    <property type="entry name" value="Kelch-typ_b-propeller"/>
</dbReference>
<dbReference type="PANTHER" id="PTHR45632:SF17">
    <property type="entry name" value="KELCH-LIKE PROTEIN 31"/>
    <property type="match status" value="1"/>
</dbReference>
<keyword evidence="4" id="KW-1185">Reference proteome</keyword>
<dbReference type="STRING" id="151549.A0A4C2AAB2"/>
<name>A0A4C2AAB2_EUMVA</name>
<keyword evidence="1" id="KW-0880">Kelch repeat</keyword>
<sequence>LLQAALRWLNHDPPSRREHYLEVLRQIRLREVSAEELQEALTTVRDPAIAEILKSFKIVLSTVGRELRPRAGSCLYVVGGVRGWQAKEAFRTALKFDGQTWTQIAPMSAPRHWLEAAALGGRVYAVGGVDGDHRTLASGEVYDPWRRHSVPVGRRPTSTLDVTVNILRLPKMYCKFVQPVAVIFLQRFNKLYRQLYSEVAEKRLEISNEVLAEAAAKQRDTALVEGRVNKNGIAMIDVIADGCRARHSDGVTEGVVVEIQCPLFAFKLGLDEAINKRRVTYLKVQNGELAINKHHHRPRGSGIVKPLASTFVFVKAIGILRRCFAAVYNAEKLIFPFGIKSLWPYFGSDTTVLGTLATHETTFVVCRCRFVEFAHSYEM</sequence>
<dbReference type="InterPro" id="IPR011705">
    <property type="entry name" value="BACK"/>
</dbReference>
<proteinExistence type="predicted"/>